<accession>A0A9Q1CA59</accession>
<dbReference type="InterPro" id="IPR036322">
    <property type="entry name" value="WD40_repeat_dom_sf"/>
</dbReference>
<proteinExistence type="predicted"/>
<feature type="compositionally biased region" description="Basic and acidic residues" evidence="1">
    <location>
        <begin position="97"/>
        <end position="107"/>
    </location>
</feature>
<dbReference type="AlphaFoldDB" id="A0A9Q1CA59"/>
<dbReference type="EMBL" id="JAIZAY010000005">
    <property type="protein sequence ID" value="KAJ8042003.1"/>
    <property type="molecule type" value="Genomic_DNA"/>
</dbReference>
<feature type="region of interest" description="Disordered" evidence="1">
    <location>
        <begin position="88"/>
        <end position="135"/>
    </location>
</feature>
<gene>
    <name evidence="2" type="ORF">HOLleu_12964</name>
</gene>
<name>A0A9Q1CA59_HOLLE</name>
<organism evidence="2 3">
    <name type="scientific">Holothuria leucospilota</name>
    <name type="common">Black long sea cucumber</name>
    <name type="synonym">Mertensiothuria leucospilota</name>
    <dbReference type="NCBI Taxonomy" id="206669"/>
    <lineage>
        <taxon>Eukaryota</taxon>
        <taxon>Metazoa</taxon>
        <taxon>Echinodermata</taxon>
        <taxon>Eleutherozoa</taxon>
        <taxon>Echinozoa</taxon>
        <taxon>Holothuroidea</taxon>
        <taxon>Aspidochirotacea</taxon>
        <taxon>Aspidochirotida</taxon>
        <taxon>Holothuriidae</taxon>
        <taxon>Holothuria</taxon>
    </lineage>
</organism>
<dbReference type="Proteomes" id="UP001152320">
    <property type="component" value="Chromosome 5"/>
</dbReference>
<comment type="caution">
    <text evidence="2">The sequence shown here is derived from an EMBL/GenBank/DDBJ whole genome shotgun (WGS) entry which is preliminary data.</text>
</comment>
<dbReference type="Gene3D" id="2.130.10.10">
    <property type="entry name" value="YVTN repeat-like/Quinoprotein amine dehydrogenase"/>
    <property type="match status" value="1"/>
</dbReference>
<sequence length="135" mass="14873">MIVGLLSQDGIMRFVHIHECKLLFDIGSLDDRIQTAAISPTGRHIVTTTESGSLHVFSVQALMSDYNKPPAPLVKAVDGVKGIPVKSQTFSSASSYGREEVGHGQKEKKIKRGQGRLSTLTQLRAGKQKEEEERW</sequence>
<dbReference type="InterPro" id="IPR015943">
    <property type="entry name" value="WD40/YVTN_repeat-like_dom_sf"/>
</dbReference>
<dbReference type="SUPFAM" id="SSF50978">
    <property type="entry name" value="WD40 repeat-like"/>
    <property type="match status" value="1"/>
</dbReference>
<keyword evidence="3" id="KW-1185">Reference proteome</keyword>
<evidence type="ECO:0000256" key="1">
    <source>
        <dbReference type="SAM" id="MobiDB-lite"/>
    </source>
</evidence>
<dbReference type="OrthoDB" id="5578278at2759"/>
<evidence type="ECO:0000313" key="3">
    <source>
        <dbReference type="Proteomes" id="UP001152320"/>
    </source>
</evidence>
<reference evidence="2" key="1">
    <citation type="submission" date="2021-10" db="EMBL/GenBank/DDBJ databases">
        <title>Tropical sea cucumber genome reveals ecological adaptation and Cuvierian tubules defense mechanism.</title>
        <authorList>
            <person name="Chen T."/>
        </authorList>
    </citation>
    <scope>NUCLEOTIDE SEQUENCE</scope>
    <source>
        <strain evidence="2">Nanhai2018</strain>
        <tissue evidence="2">Muscle</tissue>
    </source>
</reference>
<evidence type="ECO:0000313" key="2">
    <source>
        <dbReference type="EMBL" id="KAJ8042003.1"/>
    </source>
</evidence>
<protein>
    <submittedName>
        <fullName evidence="2">TBC1 domain family member 31</fullName>
    </submittedName>
</protein>